<gene>
    <name evidence="1" type="ORF">A3K92_02200</name>
</gene>
<keyword evidence="2" id="KW-1185">Reference proteome</keyword>
<dbReference type="EMBL" id="CP014855">
    <property type="protein sequence ID" value="ASJ00376.1"/>
    <property type="molecule type" value="Genomic_DNA"/>
</dbReference>
<dbReference type="GeneID" id="33331322"/>
<name>A0A2Z2M4T7_THEGO</name>
<evidence type="ECO:0000313" key="2">
    <source>
        <dbReference type="Proteomes" id="UP000250134"/>
    </source>
</evidence>
<dbReference type="AlphaFoldDB" id="A0A2Z2M4T7"/>
<dbReference type="OrthoDB" id="97399at2157"/>
<organism evidence="1 2">
    <name type="scientific">Thermococcus gorgonarius</name>
    <dbReference type="NCBI Taxonomy" id="71997"/>
    <lineage>
        <taxon>Archaea</taxon>
        <taxon>Methanobacteriati</taxon>
        <taxon>Methanobacteriota</taxon>
        <taxon>Thermococci</taxon>
        <taxon>Thermococcales</taxon>
        <taxon>Thermococcaceae</taxon>
        <taxon>Thermococcus</taxon>
    </lineage>
</organism>
<sequence length="125" mass="14830">MPELDFEIPVNSLNTVMDLLVEKGIFIRWLFLNEDRETFSIRLVVPDVGMEETLLDLARILKEKVEISIVYSEKHLEKINQAFLVPLEIGDSRYPVVVFMEFDFDPRIPLKGYYHNGKRVLRRRY</sequence>
<protein>
    <recommendedName>
        <fullName evidence="3">ACT domain-containing protein</fullName>
    </recommendedName>
</protein>
<dbReference type="Proteomes" id="UP000250134">
    <property type="component" value="Chromosome"/>
</dbReference>
<evidence type="ECO:0008006" key="3">
    <source>
        <dbReference type="Google" id="ProtNLM"/>
    </source>
</evidence>
<accession>A0A2Z2M4T7</accession>
<proteinExistence type="predicted"/>
<reference evidence="1 2" key="1">
    <citation type="submission" date="2016-03" db="EMBL/GenBank/DDBJ databases">
        <title>Complete genome sequence of Thermococcus gorgonarius.</title>
        <authorList>
            <person name="Oger P.M."/>
        </authorList>
    </citation>
    <scope>NUCLEOTIDE SEQUENCE [LARGE SCALE GENOMIC DNA]</scope>
    <source>
        <strain evidence="1 2">W-12</strain>
    </source>
</reference>
<dbReference type="RefSeq" id="WP_088884715.1">
    <property type="nucleotide sequence ID" value="NZ_CP014855.1"/>
</dbReference>
<dbReference type="KEGG" id="tgg:A3K92_02200"/>
<evidence type="ECO:0000313" key="1">
    <source>
        <dbReference type="EMBL" id="ASJ00376.1"/>
    </source>
</evidence>